<evidence type="ECO:0000256" key="11">
    <source>
        <dbReference type="ARBA" id="ARBA00023180"/>
    </source>
</evidence>
<dbReference type="GO" id="GO:0008292">
    <property type="term" value="P:acetylcholine biosynthetic process"/>
    <property type="evidence" value="ECO:0007669"/>
    <property type="project" value="TreeGrafter"/>
</dbReference>
<dbReference type="GO" id="GO:0005307">
    <property type="term" value="F:choline:sodium symporter activity"/>
    <property type="evidence" value="ECO:0007669"/>
    <property type="project" value="TreeGrafter"/>
</dbReference>
<feature type="transmembrane region" description="Helical" evidence="15">
    <location>
        <begin position="428"/>
        <end position="452"/>
    </location>
</feature>
<evidence type="ECO:0000256" key="1">
    <source>
        <dbReference type="ARBA" id="ARBA00004141"/>
    </source>
</evidence>
<comment type="similarity">
    <text evidence="2 13">Belongs to the sodium:solute symporter (SSF) (TC 2.A.21) family.</text>
</comment>
<keyword evidence="3" id="KW-0813">Transport</keyword>
<reference evidence="16" key="1">
    <citation type="submission" date="2022-11" db="UniProtKB">
        <authorList>
            <consortium name="EnsemblMetazoa"/>
        </authorList>
    </citation>
    <scope>IDENTIFICATION</scope>
</reference>
<dbReference type="Gene3D" id="1.20.1730.10">
    <property type="entry name" value="Sodium/glucose cotransporter"/>
    <property type="match status" value="1"/>
</dbReference>
<evidence type="ECO:0000256" key="5">
    <source>
        <dbReference type="ARBA" id="ARBA00022847"/>
    </source>
</evidence>
<keyword evidence="12" id="KW-0739">Sodium transport</keyword>
<organism evidence="16 17">
    <name type="scientific">Patiria miniata</name>
    <name type="common">Bat star</name>
    <name type="synonym">Asterina miniata</name>
    <dbReference type="NCBI Taxonomy" id="46514"/>
    <lineage>
        <taxon>Eukaryota</taxon>
        <taxon>Metazoa</taxon>
        <taxon>Echinodermata</taxon>
        <taxon>Eleutherozoa</taxon>
        <taxon>Asterozoa</taxon>
        <taxon>Asteroidea</taxon>
        <taxon>Valvatacea</taxon>
        <taxon>Valvatida</taxon>
        <taxon>Asterinidae</taxon>
        <taxon>Patiria</taxon>
    </lineage>
</organism>
<evidence type="ECO:0000313" key="17">
    <source>
        <dbReference type="Proteomes" id="UP000887568"/>
    </source>
</evidence>
<keyword evidence="6" id="KW-0530">Neurotransmitter biosynthesis</keyword>
<accession>A0A913Z2E7</accession>
<feature type="transmembrane region" description="Helical" evidence="15">
    <location>
        <begin position="45"/>
        <end position="66"/>
    </location>
</feature>
<dbReference type="PROSITE" id="PS50283">
    <property type="entry name" value="NA_SOLUT_SYMP_3"/>
    <property type="match status" value="1"/>
</dbReference>
<feature type="transmembrane region" description="Helical" evidence="15">
    <location>
        <begin position="397"/>
        <end position="419"/>
    </location>
</feature>
<protein>
    <recommendedName>
        <fullName evidence="18">High-affinity choline transporter 1</fullName>
    </recommendedName>
</protein>
<evidence type="ECO:0000256" key="4">
    <source>
        <dbReference type="ARBA" id="ARBA00022692"/>
    </source>
</evidence>
<dbReference type="AlphaFoldDB" id="A0A913Z2E7"/>
<keyword evidence="9" id="KW-0406">Ion transport</keyword>
<keyword evidence="7 15" id="KW-1133">Transmembrane helix</keyword>
<proteinExistence type="inferred from homology"/>
<feature type="region of interest" description="Disordered" evidence="14">
    <location>
        <begin position="513"/>
        <end position="542"/>
    </location>
</feature>
<dbReference type="PANTHER" id="PTHR45897:SF4">
    <property type="entry name" value="HIGH-AFFINITY CHOLINE TRANSPORTER 1"/>
    <property type="match status" value="1"/>
</dbReference>
<dbReference type="EnsemblMetazoa" id="XM_038190075.1">
    <property type="protein sequence ID" value="XP_038046003.1"/>
    <property type="gene ID" value="LOC119720410"/>
</dbReference>
<dbReference type="RefSeq" id="XP_038046003.1">
    <property type="nucleotide sequence ID" value="XM_038190075.1"/>
</dbReference>
<evidence type="ECO:0000256" key="12">
    <source>
        <dbReference type="ARBA" id="ARBA00023201"/>
    </source>
</evidence>
<dbReference type="PANTHER" id="PTHR45897">
    <property type="entry name" value="HIGH-AFFINITY CHOLINE TRANSPORTER 1"/>
    <property type="match status" value="1"/>
</dbReference>
<evidence type="ECO:0000313" key="16">
    <source>
        <dbReference type="EnsemblMetazoa" id="XP_038046003.1"/>
    </source>
</evidence>
<dbReference type="GO" id="GO:0005886">
    <property type="term" value="C:plasma membrane"/>
    <property type="evidence" value="ECO:0007669"/>
    <property type="project" value="TreeGrafter"/>
</dbReference>
<evidence type="ECO:0000256" key="13">
    <source>
        <dbReference type="RuleBase" id="RU362091"/>
    </source>
</evidence>
<feature type="transmembrane region" description="Helical" evidence="15">
    <location>
        <begin position="229"/>
        <end position="250"/>
    </location>
</feature>
<dbReference type="Pfam" id="PF00474">
    <property type="entry name" value="SSF"/>
    <property type="match status" value="1"/>
</dbReference>
<dbReference type="OMA" id="QSESIMV"/>
<evidence type="ECO:0000256" key="15">
    <source>
        <dbReference type="SAM" id="Phobius"/>
    </source>
</evidence>
<name>A0A913Z2E7_PATMI</name>
<dbReference type="InterPro" id="IPR001734">
    <property type="entry name" value="Na/solute_symporter"/>
</dbReference>
<dbReference type="OrthoDB" id="546820at2759"/>
<keyword evidence="11" id="KW-0325">Glycoprotein</keyword>
<evidence type="ECO:0000256" key="9">
    <source>
        <dbReference type="ARBA" id="ARBA00023065"/>
    </source>
</evidence>
<dbReference type="FunFam" id="1.20.1730.10:FF:000008">
    <property type="entry name" value="High affinity choline transporter 1"/>
    <property type="match status" value="1"/>
</dbReference>
<keyword evidence="5" id="KW-0769">Symport</keyword>
<keyword evidence="10 15" id="KW-0472">Membrane</keyword>
<dbReference type="GeneID" id="119720410"/>
<feature type="transmembrane region" description="Helical" evidence="15">
    <location>
        <begin position="160"/>
        <end position="180"/>
    </location>
</feature>
<feature type="transmembrane region" description="Helical" evidence="15">
    <location>
        <begin position="472"/>
        <end position="491"/>
    </location>
</feature>
<evidence type="ECO:0008006" key="18">
    <source>
        <dbReference type="Google" id="ProtNLM"/>
    </source>
</evidence>
<evidence type="ECO:0000256" key="2">
    <source>
        <dbReference type="ARBA" id="ARBA00006434"/>
    </source>
</evidence>
<dbReference type="CDD" id="cd11474">
    <property type="entry name" value="SLC5sbd_CHT"/>
    <property type="match status" value="1"/>
</dbReference>
<sequence length="542" mass="58983">MAINWGGVAGIIVFYLLILAVGLWASRKNKGSSDQEQVVLAGRNIGAVVGIFTMTATWVGGGYINGTAENVFLPEGNSGLVWTQAVWGYSTSLVLGGLFFAKIMRSKGYITMLDPFQLKYGSRMGGLLFIPALTGELFWTAAILNALGSTISVVLELDRTLSVIVSACIAMFYTFFGGLYSVVYTDIIQLICIFVGLWICVPFAMTNEAVEPIGSTSEEWLGTIESDQVGLWLDSALLLVCGGIPWQVYFQRVLSSKTPRTAQILSFVAGIGCIIMGIPSVLIGAIGASTSWDNTTLDLEKIDPYSQTSLILPLVIQYLTPPVISFIGLGAVSAAVMSSADSSILSSSSMFTHNVYKQVFRPKAGKLELLWVMRACIVVAGVIATALSLSINSVYQLFVFCSDFVYVVLFPQLLCVIYFSKCNTYGSLLAYIVALILRFGGGDSLLGIPALIKYPYYDEEEEVQLFPYKTLSMLSSLLTILVVSYPLDYLFKKGTIPKRYDFFRCVVNLPSAKDQVDSGDDEANVEMEKRDPKVSSPAGEDE</sequence>
<keyword evidence="8" id="KW-0915">Sodium</keyword>
<keyword evidence="17" id="KW-1185">Reference proteome</keyword>
<feature type="transmembrane region" description="Helical" evidence="15">
    <location>
        <begin position="371"/>
        <end position="391"/>
    </location>
</feature>
<feature type="transmembrane region" description="Helical" evidence="15">
    <location>
        <begin position="187"/>
        <end position="205"/>
    </location>
</feature>
<evidence type="ECO:0000256" key="10">
    <source>
        <dbReference type="ARBA" id="ARBA00023136"/>
    </source>
</evidence>
<evidence type="ECO:0000256" key="8">
    <source>
        <dbReference type="ARBA" id="ARBA00023053"/>
    </source>
</evidence>
<keyword evidence="4 15" id="KW-0812">Transmembrane</keyword>
<dbReference type="Proteomes" id="UP000887568">
    <property type="component" value="Unplaced"/>
</dbReference>
<dbReference type="InterPro" id="IPR038377">
    <property type="entry name" value="Na/Glc_symporter_sf"/>
</dbReference>
<evidence type="ECO:0000256" key="6">
    <source>
        <dbReference type="ARBA" id="ARBA00022979"/>
    </source>
</evidence>
<evidence type="ECO:0000256" key="7">
    <source>
        <dbReference type="ARBA" id="ARBA00022989"/>
    </source>
</evidence>
<feature type="transmembrane region" description="Helical" evidence="15">
    <location>
        <begin position="310"/>
        <end position="336"/>
    </location>
</feature>
<feature type="transmembrane region" description="Helical" evidence="15">
    <location>
        <begin position="262"/>
        <end position="290"/>
    </location>
</feature>
<feature type="transmembrane region" description="Helical" evidence="15">
    <location>
        <begin position="125"/>
        <end position="148"/>
    </location>
</feature>
<comment type="subcellular location">
    <subcellularLocation>
        <location evidence="1">Membrane</location>
        <topology evidence="1">Multi-pass membrane protein</topology>
    </subcellularLocation>
</comment>
<evidence type="ECO:0000256" key="3">
    <source>
        <dbReference type="ARBA" id="ARBA00022448"/>
    </source>
</evidence>
<dbReference type="InterPro" id="IPR052244">
    <property type="entry name" value="Choline_transporter"/>
</dbReference>
<feature type="transmembrane region" description="Helical" evidence="15">
    <location>
        <begin position="86"/>
        <end position="104"/>
    </location>
</feature>
<evidence type="ECO:0000256" key="14">
    <source>
        <dbReference type="SAM" id="MobiDB-lite"/>
    </source>
</evidence>
<feature type="transmembrane region" description="Helical" evidence="15">
    <location>
        <begin position="6"/>
        <end position="25"/>
    </location>
</feature>